<evidence type="ECO:0000313" key="2">
    <source>
        <dbReference type="EMBL" id="SER40707.1"/>
    </source>
</evidence>
<name>A0A1H9NY35_9PSEU</name>
<proteinExistence type="predicted"/>
<evidence type="ECO:0000256" key="1">
    <source>
        <dbReference type="SAM" id="SignalP"/>
    </source>
</evidence>
<keyword evidence="3" id="KW-1185">Reference proteome</keyword>
<dbReference type="PROSITE" id="PS51257">
    <property type="entry name" value="PROKAR_LIPOPROTEIN"/>
    <property type="match status" value="1"/>
</dbReference>
<sequence>MYPRPLRIFAVVAVGLLATTACGPQDTPAAISSAAPTSATSAAASATVLPQGEIPGSAAASATAAPAGSSVPATPTARMTYGESMGYALPTTKDWATALEVRVTDLAATRGMAAGTFEISIANRTGDPFDLDKPRVRAVDSTGTTVAELTRSAGNDVLFKTLPSPAVVLAPFSLPVQAKDVSIWVQPSPTSTEITSWSTDGN</sequence>
<accession>A0A1H9NY35</accession>
<evidence type="ECO:0000313" key="3">
    <source>
        <dbReference type="Proteomes" id="UP000199051"/>
    </source>
</evidence>
<feature type="signal peptide" evidence="1">
    <location>
        <begin position="1"/>
        <end position="23"/>
    </location>
</feature>
<dbReference type="RefSeq" id="WP_092775650.1">
    <property type="nucleotide sequence ID" value="NZ_FOGI01000003.1"/>
</dbReference>
<dbReference type="AlphaFoldDB" id="A0A1H9NY35"/>
<dbReference type="STRING" id="155974.SAMN04487818_103190"/>
<evidence type="ECO:0008006" key="4">
    <source>
        <dbReference type="Google" id="ProtNLM"/>
    </source>
</evidence>
<dbReference type="Proteomes" id="UP000199051">
    <property type="component" value="Unassembled WGS sequence"/>
</dbReference>
<dbReference type="EMBL" id="FOGI01000003">
    <property type="protein sequence ID" value="SER40707.1"/>
    <property type="molecule type" value="Genomic_DNA"/>
</dbReference>
<organism evidence="2 3">
    <name type="scientific">Actinokineospora terrae</name>
    <dbReference type="NCBI Taxonomy" id="155974"/>
    <lineage>
        <taxon>Bacteria</taxon>
        <taxon>Bacillati</taxon>
        <taxon>Actinomycetota</taxon>
        <taxon>Actinomycetes</taxon>
        <taxon>Pseudonocardiales</taxon>
        <taxon>Pseudonocardiaceae</taxon>
        <taxon>Actinokineospora</taxon>
    </lineage>
</organism>
<gene>
    <name evidence="2" type="ORF">SAMN04487818_103190</name>
</gene>
<feature type="chain" id="PRO_5039317167" description="DUF4352 domain-containing protein" evidence="1">
    <location>
        <begin position="24"/>
        <end position="202"/>
    </location>
</feature>
<reference evidence="3" key="1">
    <citation type="submission" date="2016-10" db="EMBL/GenBank/DDBJ databases">
        <authorList>
            <person name="Varghese N."/>
            <person name="Submissions S."/>
        </authorList>
    </citation>
    <scope>NUCLEOTIDE SEQUENCE [LARGE SCALE GENOMIC DNA]</scope>
    <source>
        <strain evidence="3">DSM 44260</strain>
    </source>
</reference>
<keyword evidence="1" id="KW-0732">Signal</keyword>
<protein>
    <recommendedName>
        <fullName evidence="4">DUF4352 domain-containing protein</fullName>
    </recommendedName>
</protein>